<dbReference type="Proteomes" id="UP000051952">
    <property type="component" value="Unassembled WGS sequence"/>
</dbReference>
<name>A0A0S4ITH8_BODSA</name>
<accession>A0A0S4ITH8</accession>
<dbReference type="PROSITE" id="PS50082">
    <property type="entry name" value="WD_REPEATS_2"/>
    <property type="match status" value="3"/>
</dbReference>
<dbReference type="EMBL" id="CYKH01000238">
    <property type="protein sequence ID" value="CUF07548.1"/>
    <property type="molecule type" value="Genomic_DNA"/>
</dbReference>
<keyword evidence="3" id="KW-0687">Ribonucleoprotein</keyword>
<dbReference type="InterPro" id="IPR051242">
    <property type="entry name" value="WD-EF-hand_domain"/>
</dbReference>
<dbReference type="PROSITE" id="PS00018">
    <property type="entry name" value="EF_HAND_1"/>
    <property type="match status" value="1"/>
</dbReference>
<evidence type="ECO:0000256" key="2">
    <source>
        <dbReference type="ARBA" id="ARBA00022737"/>
    </source>
</evidence>
<dbReference type="InterPro" id="IPR019775">
    <property type="entry name" value="WD40_repeat_CS"/>
</dbReference>
<feature type="repeat" description="WD" evidence="4">
    <location>
        <begin position="295"/>
        <end position="327"/>
    </location>
</feature>
<dbReference type="AlphaFoldDB" id="A0A0S4ITH8"/>
<keyword evidence="1 4" id="KW-0853">WD repeat</keyword>
<dbReference type="Pfam" id="PF00400">
    <property type="entry name" value="WD40"/>
    <property type="match status" value="3"/>
</dbReference>
<protein>
    <submittedName>
        <fullName evidence="7">WD40 repeat-containing protein, putative</fullName>
    </submittedName>
</protein>
<dbReference type="SUPFAM" id="SSF50978">
    <property type="entry name" value="WD40 repeat-like"/>
    <property type="match status" value="3"/>
</dbReference>
<sequence length="1008" mass="112082">MDGFQKIVGGHYHRSQWMKLFVDIDADRGGTVSWDEFTTFMVHQSVGLVAEYNRAKEYVPLPPPKLQYAHKDAVRRFIALEKTGYFASSAGDDTVRIWDSSLGHVQTIHNAKNSATSELVPYVASVPISDISASGSVCAVASVDKCINLYNVDGMSLMRRYIGRNLFNDTNFSPIVLEGTSKLVDTCILMGMSDGLASAEFFQLPSGRELFFTGLMDGNINVYPVMRHSGAQEIAPVLSVPNAHVGSISKVRYEHSFGHIISAGWDKTISIIDVETGKLTTRFEGLIGSSEKSTVVGHSKSISDFSYHEGSKTLASVSSERDICLWNPAMATPIQKLTGHTGQLCSVRFNDNENQLISLSQDNMIKVWDLRTYRTFQTLVFNSNAGHQLSSIYCDQHQGRLIGVAGAPFSWCVRRKFCGFPSSYRSHIEPIAGACYHKDLDVLVTTDQCTHMTWDIKNGQRLLVWDGVKEPQRFAATCLDYSGRRLCAATKDGSIFIYNHRSGQLMREEKVPMNDVLACIYIARLPNHIYLAIVSADKVCFLKELADNDFEVIQLPSMNFHFITATVGPGDAFGVPTLVLGCTDGGLVTISATLKGIVSSIPPPPPSTNEPLQEFAGDRPISKQIEDVDVLLVKGLIATVCGDRSIYLWSTGKRGMLLAILELGNFVSLSVALAHNTSETRLFCGDDTGRVHIYDIERVPHHHRRSHYHSSQLHHLTSFQAHRCSVQRIMCLSPRGMIVVTGTNLKLKLSSFSGETVGTFGEDEWDCPKHSRLIFPDERAAAKSRVRHEIHESVFLTDVGDVALSDYLPLVDAQPKSTLQRASTMYEPHRAKPNHMRQINELHRSAMTPSLTSRKRDGIVKRSFTPMPIPSSFREESHLPPHLDVQEFSPNSTLRAITSHGNRSPTRWREAMLATVTPSLRPIASLRDSANTQSGVAREWARLKPDFDRCRGEQRSETSKKIFDARRKNPTGWSSYTVSSYLPVEPLPPSALEVPKGSKKLPPLFKRN</sequence>
<feature type="region of interest" description="Disordered" evidence="5">
    <location>
        <begin position="986"/>
        <end position="1008"/>
    </location>
</feature>
<evidence type="ECO:0000256" key="1">
    <source>
        <dbReference type="ARBA" id="ARBA00022574"/>
    </source>
</evidence>
<dbReference type="PROSITE" id="PS50222">
    <property type="entry name" value="EF_HAND_2"/>
    <property type="match status" value="1"/>
</dbReference>
<evidence type="ECO:0000259" key="6">
    <source>
        <dbReference type="PROSITE" id="PS50222"/>
    </source>
</evidence>
<dbReference type="GO" id="GO:0005840">
    <property type="term" value="C:ribosome"/>
    <property type="evidence" value="ECO:0007669"/>
    <property type="project" value="UniProtKB-KW"/>
</dbReference>
<dbReference type="InterPro" id="IPR001680">
    <property type="entry name" value="WD40_rpt"/>
</dbReference>
<feature type="repeat" description="WD" evidence="4">
    <location>
        <begin position="67"/>
        <end position="99"/>
    </location>
</feature>
<dbReference type="PANTHER" id="PTHR44324:SF4">
    <property type="entry name" value="WD40 REPEAT DOMAIN 95"/>
    <property type="match status" value="1"/>
</dbReference>
<dbReference type="InterPro" id="IPR036322">
    <property type="entry name" value="WD40_repeat_dom_sf"/>
</dbReference>
<evidence type="ECO:0000313" key="8">
    <source>
        <dbReference type="Proteomes" id="UP000051952"/>
    </source>
</evidence>
<dbReference type="InterPro" id="IPR002048">
    <property type="entry name" value="EF_hand_dom"/>
</dbReference>
<organism evidence="7 8">
    <name type="scientific">Bodo saltans</name>
    <name type="common">Flagellated protozoan</name>
    <dbReference type="NCBI Taxonomy" id="75058"/>
    <lineage>
        <taxon>Eukaryota</taxon>
        <taxon>Discoba</taxon>
        <taxon>Euglenozoa</taxon>
        <taxon>Kinetoplastea</taxon>
        <taxon>Metakinetoplastina</taxon>
        <taxon>Eubodonida</taxon>
        <taxon>Bodonidae</taxon>
        <taxon>Bodo</taxon>
    </lineage>
</organism>
<reference evidence="8" key="1">
    <citation type="submission" date="2015-09" db="EMBL/GenBank/DDBJ databases">
        <authorList>
            <consortium name="Pathogen Informatics"/>
        </authorList>
    </citation>
    <scope>NUCLEOTIDE SEQUENCE [LARGE SCALE GENOMIC DNA]</scope>
    <source>
        <strain evidence="8">Lake Konstanz</strain>
    </source>
</reference>
<dbReference type="VEuPathDB" id="TriTrypDB:BSAL_58925"/>
<dbReference type="PROSITE" id="PS50294">
    <property type="entry name" value="WD_REPEATS_REGION"/>
    <property type="match status" value="1"/>
</dbReference>
<dbReference type="OrthoDB" id="75172at2759"/>
<evidence type="ECO:0000313" key="7">
    <source>
        <dbReference type="EMBL" id="CUF07548.1"/>
    </source>
</evidence>
<feature type="repeat" description="WD" evidence="4">
    <location>
        <begin position="337"/>
        <end position="378"/>
    </location>
</feature>
<gene>
    <name evidence="7" type="ORF">BSAL_58925</name>
</gene>
<dbReference type="GO" id="GO:0005509">
    <property type="term" value="F:calcium ion binding"/>
    <property type="evidence" value="ECO:0007669"/>
    <property type="project" value="InterPro"/>
</dbReference>
<feature type="domain" description="EF-hand" evidence="6">
    <location>
        <begin position="12"/>
        <end position="47"/>
    </location>
</feature>
<dbReference type="OMA" id="GPQRIFF"/>
<proteinExistence type="predicted"/>
<keyword evidence="8" id="KW-1185">Reference proteome</keyword>
<keyword evidence="3" id="KW-0689">Ribosomal protein</keyword>
<keyword evidence="2" id="KW-0677">Repeat</keyword>
<evidence type="ECO:0000256" key="5">
    <source>
        <dbReference type="SAM" id="MobiDB-lite"/>
    </source>
</evidence>
<dbReference type="InterPro" id="IPR018247">
    <property type="entry name" value="EF_Hand_1_Ca_BS"/>
</dbReference>
<evidence type="ECO:0000256" key="3">
    <source>
        <dbReference type="ARBA" id="ARBA00022980"/>
    </source>
</evidence>
<dbReference type="Gene3D" id="2.130.10.10">
    <property type="entry name" value="YVTN repeat-like/Quinoprotein amine dehydrogenase"/>
    <property type="match status" value="4"/>
</dbReference>
<dbReference type="PROSITE" id="PS00678">
    <property type="entry name" value="WD_REPEATS_1"/>
    <property type="match status" value="1"/>
</dbReference>
<dbReference type="PANTHER" id="PTHR44324">
    <property type="entry name" value="WD40 REPEAT DOMAIN 95"/>
    <property type="match status" value="1"/>
</dbReference>
<evidence type="ECO:0000256" key="4">
    <source>
        <dbReference type="PROSITE-ProRule" id="PRU00221"/>
    </source>
</evidence>
<dbReference type="InterPro" id="IPR015943">
    <property type="entry name" value="WD40/YVTN_repeat-like_dom_sf"/>
</dbReference>
<dbReference type="SMART" id="SM00320">
    <property type="entry name" value="WD40"/>
    <property type="match status" value="9"/>
</dbReference>